<dbReference type="PANTHER" id="PTHR42951">
    <property type="entry name" value="METALLO-BETA-LACTAMASE DOMAIN-CONTAINING"/>
    <property type="match status" value="1"/>
</dbReference>
<feature type="domain" description="Metallo-beta-lactamase" evidence="1">
    <location>
        <begin position="33"/>
        <end position="234"/>
    </location>
</feature>
<dbReference type="AlphaFoldDB" id="A0A4V3XIQ1"/>
<dbReference type="Proteomes" id="UP000308730">
    <property type="component" value="Unassembled WGS sequence"/>
</dbReference>
<keyword evidence="3" id="KW-1185">Reference proteome</keyword>
<accession>A0A4V3XIQ1</accession>
<comment type="caution">
    <text evidence="2">The sequence shown here is derived from an EMBL/GenBank/DDBJ whole genome shotgun (WGS) entry which is preliminary data.</text>
</comment>
<dbReference type="SUPFAM" id="SSF56281">
    <property type="entry name" value="Metallo-hydrolase/oxidoreductase"/>
    <property type="match status" value="1"/>
</dbReference>
<proteinExistence type="predicted"/>
<organism evidence="2 3">
    <name type="scientific">Antrodiella citrinella</name>
    <dbReference type="NCBI Taxonomy" id="2447956"/>
    <lineage>
        <taxon>Eukaryota</taxon>
        <taxon>Fungi</taxon>
        <taxon>Dikarya</taxon>
        <taxon>Basidiomycota</taxon>
        <taxon>Agaricomycotina</taxon>
        <taxon>Agaricomycetes</taxon>
        <taxon>Polyporales</taxon>
        <taxon>Steccherinaceae</taxon>
        <taxon>Antrodiella</taxon>
    </lineage>
</organism>
<sequence length="297" mass="32613">MSILTPQVPAFKASKLTATTFLIVEHSDVYDEHPYIYVKVLDASTLLILDTGCGGKADDPDINLTSLRKFVETVGVAENAGKPLNEGQRRGYIVILSHCHYDHILGVEQFTEDSQILVSGFAPEFNSPSNLPQNSLCESLGIEVPQYSPIFVEDRYTIRTTNGNVYVLHTPGHTPDELALWDEDERMLYVGDTLYEWAPIIFPVAGSIVAWLQTVDALLQLVAPFADARISCGHVTAGEPATEVLLEAKSFMGQVLQGKIKPTRVFEKGGEEHVHYKHGARYDSNLTGSNALAIVLG</sequence>
<evidence type="ECO:0000313" key="3">
    <source>
        <dbReference type="Proteomes" id="UP000308730"/>
    </source>
</evidence>
<dbReference type="EMBL" id="SGPM01000097">
    <property type="protein sequence ID" value="THH30023.1"/>
    <property type="molecule type" value="Genomic_DNA"/>
</dbReference>
<name>A0A4V3XIQ1_9APHY</name>
<protein>
    <recommendedName>
        <fullName evidence="1">Metallo-beta-lactamase domain-containing protein</fullName>
    </recommendedName>
</protein>
<gene>
    <name evidence="2" type="ORF">EUX98_g4175</name>
</gene>
<dbReference type="Pfam" id="PF00753">
    <property type="entry name" value="Lactamase_B"/>
    <property type="match status" value="1"/>
</dbReference>
<dbReference type="InterPro" id="IPR036866">
    <property type="entry name" value="RibonucZ/Hydroxyglut_hydro"/>
</dbReference>
<evidence type="ECO:0000259" key="1">
    <source>
        <dbReference type="SMART" id="SM00849"/>
    </source>
</evidence>
<dbReference type="SMART" id="SM00849">
    <property type="entry name" value="Lactamase_B"/>
    <property type="match status" value="1"/>
</dbReference>
<dbReference type="InterPro" id="IPR001279">
    <property type="entry name" value="Metallo-B-lactamas"/>
</dbReference>
<dbReference type="PANTHER" id="PTHR42951:SF4">
    <property type="entry name" value="ACYL-COENZYME A THIOESTERASE MBLAC2"/>
    <property type="match status" value="1"/>
</dbReference>
<dbReference type="CDD" id="cd06262">
    <property type="entry name" value="metallo-hydrolase-like_MBL-fold"/>
    <property type="match status" value="1"/>
</dbReference>
<dbReference type="InterPro" id="IPR050855">
    <property type="entry name" value="NDM-1-like"/>
</dbReference>
<evidence type="ECO:0000313" key="2">
    <source>
        <dbReference type="EMBL" id="THH30023.1"/>
    </source>
</evidence>
<dbReference type="OrthoDB" id="3341310at2759"/>
<reference evidence="2 3" key="1">
    <citation type="submission" date="2019-02" db="EMBL/GenBank/DDBJ databases">
        <title>Genome sequencing of the rare red list fungi Antrodiella citrinella (Flaviporus citrinellus).</title>
        <authorList>
            <person name="Buettner E."/>
            <person name="Kellner H."/>
        </authorList>
    </citation>
    <scope>NUCLEOTIDE SEQUENCE [LARGE SCALE GENOMIC DNA]</scope>
    <source>
        <strain evidence="2 3">DSM 108506</strain>
    </source>
</reference>
<dbReference type="Gene3D" id="3.60.15.10">
    <property type="entry name" value="Ribonuclease Z/Hydroxyacylglutathione hydrolase-like"/>
    <property type="match status" value="1"/>
</dbReference>